<dbReference type="Proteomes" id="UP000324748">
    <property type="component" value="Unassembled WGS sequence"/>
</dbReference>
<name>A0A5B0MMU2_PUCGR</name>
<gene>
    <name evidence="1" type="ORF">PGT21_014817</name>
</gene>
<accession>A0A5B0MMU2</accession>
<evidence type="ECO:0000313" key="2">
    <source>
        <dbReference type="Proteomes" id="UP000324748"/>
    </source>
</evidence>
<proteinExistence type="predicted"/>
<sequence>MVVFSGYERLKLIALAVFYFQANQSVECGEGVITHQLLPSKENIYAPIDAIISEKPSFTERNIELYPSTVRAFRKPTPGTYKDQLDLAMGKSKKEKGSYSGEVSVDPYWPTVKVKLMWEDVNNIKKALQDLKIIIKNRGSEDAIKDERGVLLKSTGHSNFILNKHANGLDLILESLKHNMVHKFENWAKENHFTDPKIFAGGKIHQELETSSDTIFQTDKTIMGAANSVKYFPKYELTELLEQMEFQFNLPKYNNDKEVLMLRRIHIQTLDQLYKFGLISDRELKNIATSWLHPNFIPTTQKMFKEIYGLRKEHENSILQNIYFTLKKSHQSPLLNALELLDINSQTRVLGRFLQSDLMKYKAENDGPFGHTVKQLANRLYGYNQLNTALEKSEKNGDLDEAIKIPLVDVIQLFTDDHIWKNKWETNEGIRILAQIIEVVIQHGQKNDHNNKIISSVDGIFDDSVSSRLELLSSRHQALLELEDIRLYLEKDFPLSKKIGSERIPPLVELNLIESHIKSSPSQLLYRKNISYSQGVDQTSCTQEVEAKLHFLESEINRLRKLYSKNSV</sequence>
<organism evidence="1 2">
    <name type="scientific">Puccinia graminis f. sp. tritici</name>
    <dbReference type="NCBI Taxonomy" id="56615"/>
    <lineage>
        <taxon>Eukaryota</taxon>
        <taxon>Fungi</taxon>
        <taxon>Dikarya</taxon>
        <taxon>Basidiomycota</taxon>
        <taxon>Pucciniomycotina</taxon>
        <taxon>Pucciniomycetes</taxon>
        <taxon>Pucciniales</taxon>
        <taxon>Pucciniaceae</taxon>
        <taxon>Puccinia</taxon>
    </lineage>
</organism>
<dbReference type="EMBL" id="VSWC01000144">
    <property type="protein sequence ID" value="KAA1077653.1"/>
    <property type="molecule type" value="Genomic_DNA"/>
</dbReference>
<evidence type="ECO:0000313" key="1">
    <source>
        <dbReference type="EMBL" id="KAA1077653.1"/>
    </source>
</evidence>
<reference evidence="1 2" key="1">
    <citation type="submission" date="2019-05" db="EMBL/GenBank/DDBJ databases">
        <title>Emergence of the Ug99 lineage of the wheat stem rust pathogen through somatic hybridization.</title>
        <authorList>
            <person name="Li F."/>
            <person name="Upadhyaya N.M."/>
            <person name="Sperschneider J."/>
            <person name="Matny O."/>
            <person name="Nguyen-Phuc H."/>
            <person name="Mago R."/>
            <person name="Raley C."/>
            <person name="Miller M.E."/>
            <person name="Silverstein K.A.T."/>
            <person name="Henningsen E."/>
            <person name="Hirsch C.D."/>
            <person name="Visser B."/>
            <person name="Pretorius Z.A."/>
            <person name="Steffenson B.J."/>
            <person name="Schwessinger B."/>
            <person name="Dodds P.N."/>
            <person name="Figueroa M."/>
        </authorList>
    </citation>
    <scope>NUCLEOTIDE SEQUENCE [LARGE SCALE GENOMIC DNA]</scope>
    <source>
        <strain evidence="1">21-0</strain>
    </source>
</reference>
<keyword evidence="2" id="KW-1185">Reference proteome</keyword>
<dbReference type="OrthoDB" id="2510515at2759"/>
<comment type="caution">
    <text evidence="1">The sequence shown here is derived from an EMBL/GenBank/DDBJ whole genome shotgun (WGS) entry which is preliminary data.</text>
</comment>
<protein>
    <submittedName>
        <fullName evidence="1">Uncharacterized protein</fullName>
    </submittedName>
</protein>
<dbReference type="AlphaFoldDB" id="A0A5B0MMU2"/>